<evidence type="ECO:0000313" key="2">
    <source>
        <dbReference type="EMBL" id="KAL2063958.1"/>
    </source>
</evidence>
<reference evidence="2 3" key="1">
    <citation type="journal article" date="2024" name="Commun. Biol.">
        <title>Comparative genomic analysis of thermophilic fungi reveals convergent evolutionary adaptations and gene losses.</title>
        <authorList>
            <person name="Steindorff A.S."/>
            <person name="Aguilar-Pontes M.V."/>
            <person name="Robinson A.J."/>
            <person name="Andreopoulos B."/>
            <person name="LaButti K."/>
            <person name="Kuo A."/>
            <person name="Mondo S."/>
            <person name="Riley R."/>
            <person name="Otillar R."/>
            <person name="Haridas S."/>
            <person name="Lipzen A."/>
            <person name="Grimwood J."/>
            <person name="Schmutz J."/>
            <person name="Clum A."/>
            <person name="Reid I.D."/>
            <person name="Moisan M.C."/>
            <person name="Butler G."/>
            <person name="Nguyen T.T.M."/>
            <person name="Dewar K."/>
            <person name="Conant G."/>
            <person name="Drula E."/>
            <person name="Henrissat B."/>
            <person name="Hansel C."/>
            <person name="Singer S."/>
            <person name="Hutchinson M.I."/>
            <person name="de Vries R.P."/>
            <person name="Natvig D.O."/>
            <person name="Powell A.J."/>
            <person name="Tsang A."/>
            <person name="Grigoriev I.V."/>
        </authorList>
    </citation>
    <scope>NUCLEOTIDE SEQUENCE [LARGE SCALE GENOMIC DNA]</scope>
    <source>
        <strain evidence="2 3">CBS 494.80</strain>
    </source>
</reference>
<keyword evidence="1" id="KW-0732">Signal</keyword>
<gene>
    <name evidence="2" type="ORF">VTL71DRAFT_4452</name>
</gene>
<organism evidence="2 3">
    <name type="scientific">Oculimacula yallundae</name>
    <dbReference type="NCBI Taxonomy" id="86028"/>
    <lineage>
        <taxon>Eukaryota</taxon>
        <taxon>Fungi</taxon>
        <taxon>Dikarya</taxon>
        <taxon>Ascomycota</taxon>
        <taxon>Pezizomycotina</taxon>
        <taxon>Leotiomycetes</taxon>
        <taxon>Helotiales</taxon>
        <taxon>Ploettnerulaceae</taxon>
        <taxon>Oculimacula</taxon>
    </lineage>
</organism>
<protein>
    <submittedName>
        <fullName evidence="2">Uncharacterized protein</fullName>
    </submittedName>
</protein>
<sequence>MKISNLVLLAFAKALAHADCFNSGPDVEKGVVDFAVPTVCSIVNGHFVKGEWRRQCVTDKNNVRWDFQLKYKGGKEQDTIDGIECANGFMKELKCKHGGKTGYKNWEYTADPNNGNCIGIVVKN</sequence>
<proteinExistence type="predicted"/>
<feature type="chain" id="PRO_5045680599" evidence="1">
    <location>
        <begin position="19"/>
        <end position="124"/>
    </location>
</feature>
<evidence type="ECO:0000313" key="3">
    <source>
        <dbReference type="Proteomes" id="UP001595075"/>
    </source>
</evidence>
<evidence type="ECO:0000256" key="1">
    <source>
        <dbReference type="SAM" id="SignalP"/>
    </source>
</evidence>
<feature type="signal peptide" evidence="1">
    <location>
        <begin position="1"/>
        <end position="18"/>
    </location>
</feature>
<accession>A0ABR4C1Z3</accession>
<name>A0ABR4C1Z3_9HELO</name>
<comment type="caution">
    <text evidence="2">The sequence shown here is derived from an EMBL/GenBank/DDBJ whole genome shotgun (WGS) entry which is preliminary data.</text>
</comment>
<dbReference type="Proteomes" id="UP001595075">
    <property type="component" value="Unassembled WGS sequence"/>
</dbReference>
<keyword evidence="3" id="KW-1185">Reference proteome</keyword>
<dbReference type="EMBL" id="JAZHXI010000014">
    <property type="protein sequence ID" value="KAL2063958.1"/>
    <property type="molecule type" value="Genomic_DNA"/>
</dbReference>